<dbReference type="PANTHER" id="PTHR37418:SF2">
    <property type="entry name" value="3-KETO-5-AMINOHEXANOATE CLEAVAGE ENZYME"/>
    <property type="match status" value="1"/>
</dbReference>
<protein>
    <recommendedName>
        <fullName evidence="7">3-keto-5-aminohexanoate cleavage enzyme</fullName>
    </recommendedName>
</protein>
<dbReference type="InterPro" id="IPR008567">
    <property type="entry name" value="BKACE"/>
</dbReference>
<sequence>MPQICLEVALNGPWSRSLQPGMPITTDELIAQGIACARAGAAVVHVHVYDPDTGRQREDYDAYAKVIEGIRAVEDVIVYPTLPLSGSRDAATAMTPEARFAVVEALARDGLLEWAVVDPGCAILSSLSEIRAGREGFVYHNSEAEVRHGLDLARTYGFHPSYAIYEPGFARLGAALAAQVPGVPRPIYRFMFSEGFTFGYPPRGYALDSYLALMAELDPGAPCMIAGLQVDILPLIGAAVPAGVHVRVGLEDAPFGTELSNIGWTEAAAQAIAQAGGTLARAAEIRRKIAGR</sequence>
<keyword evidence="4" id="KW-0862">Zinc</keyword>
<dbReference type="RefSeq" id="WP_012177018.1">
    <property type="nucleotide sequence ID" value="NC_009952.1"/>
</dbReference>
<proteinExistence type="predicted"/>
<keyword evidence="6" id="KW-1185">Reference proteome</keyword>
<comment type="cofactor">
    <cofactor evidence="1">
        <name>Zn(2+)</name>
        <dbReference type="ChEBI" id="CHEBI:29105"/>
    </cofactor>
</comment>
<evidence type="ECO:0000256" key="2">
    <source>
        <dbReference type="ARBA" id="ARBA00022679"/>
    </source>
</evidence>
<dbReference type="Gene3D" id="3.20.20.70">
    <property type="entry name" value="Aldolase class I"/>
    <property type="match status" value="1"/>
</dbReference>
<dbReference type="Proteomes" id="UP000006833">
    <property type="component" value="Chromosome"/>
</dbReference>
<gene>
    <name evidence="5" type="ordered locus">Dshi_0339</name>
</gene>
<evidence type="ECO:0000313" key="5">
    <source>
        <dbReference type="EMBL" id="ABV92088.1"/>
    </source>
</evidence>
<dbReference type="GO" id="GO:0043720">
    <property type="term" value="F:3-keto-5-aminohexanoate cleavage activity"/>
    <property type="evidence" value="ECO:0007669"/>
    <property type="project" value="InterPro"/>
</dbReference>
<keyword evidence="3" id="KW-0479">Metal-binding</keyword>
<evidence type="ECO:0008006" key="7">
    <source>
        <dbReference type="Google" id="ProtNLM"/>
    </source>
</evidence>
<dbReference type="eggNOG" id="COG3246">
    <property type="taxonomic scope" value="Bacteria"/>
</dbReference>
<evidence type="ECO:0000256" key="4">
    <source>
        <dbReference type="ARBA" id="ARBA00022833"/>
    </source>
</evidence>
<accession>A8LMB1</accession>
<dbReference type="PANTHER" id="PTHR37418">
    <property type="entry name" value="3-KETO-5-AMINOHEXANOATE CLEAVAGE ENZYME-RELATED"/>
    <property type="match status" value="1"/>
</dbReference>
<organism evidence="5 6">
    <name type="scientific">Dinoroseobacter shibae (strain DSM 16493 / NCIMB 14021 / DFL 12)</name>
    <dbReference type="NCBI Taxonomy" id="398580"/>
    <lineage>
        <taxon>Bacteria</taxon>
        <taxon>Pseudomonadati</taxon>
        <taxon>Pseudomonadota</taxon>
        <taxon>Alphaproteobacteria</taxon>
        <taxon>Rhodobacterales</taxon>
        <taxon>Roseobacteraceae</taxon>
        <taxon>Dinoroseobacter</taxon>
    </lineage>
</organism>
<dbReference type="EMBL" id="CP000830">
    <property type="protein sequence ID" value="ABV92088.1"/>
    <property type="molecule type" value="Genomic_DNA"/>
</dbReference>
<dbReference type="HOGENOM" id="CLU_065536_2_0_5"/>
<dbReference type="Pfam" id="PF05853">
    <property type="entry name" value="BKACE"/>
    <property type="match status" value="1"/>
</dbReference>
<dbReference type="OrthoDB" id="9805277at2"/>
<dbReference type="InterPro" id="IPR013785">
    <property type="entry name" value="Aldolase_TIM"/>
</dbReference>
<evidence type="ECO:0000256" key="1">
    <source>
        <dbReference type="ARBA" id="ARBA00001947"/>
    </source>
</evidence>
<name>A8LMB1_DINSH</name>
<dbReference type="GO" id="GO:0046872">
    <property type="term" value="F:metal ion binding"/>
    <property type="evidence" value="ECO:0007669"/>
    <property type="project" value="UniProtKB-KW"/>
</dbReference>
<dbReference type="KEGG" id="dsh:Dshi_0339"/>
<dbReference type="AlphaFoldDB" id="A8LMB1"/>
<keyword evidence="2" id="KW-0808">Transferase</keyword>
<evidence type="ECO:0000256" key="3">
    <source>
        <dbReference type="ARBA" id="ARBA00022723"/>
    </source>
</evidence>
<evidence type="ECO:0000313" key="6">
    <source>
        <dbReference type="Proteomes" id="UP000006833"/>
    </source>
</evidence>
<reference evidence="6" key="1">
    <citation type="journal article" date="2010" name="ISME J.">
        <title>The complete genome sequence of the algal symbiont Dinoroseobacter shibae: a hitchhiker's guide to life in the sea.</title>
        <authorList>
            <person name="Wagner-Dobler I."/>
            <person name="Ballhausen B."/>
            <person name="Berger M."/>
            <person name="Brinkhoff T."/>
            <person name="Buchholz I."/>
            <person name="Bunk B."/>
            <person name="Cypionka H."/>
            <person name="Daniel R."/>
            <person name="Drepper T."/>
            <person name="Gerdts G."/>
            <person name="Hahnke S."/>
            <person name="Han C."/>
            <person name="Jahn D."/>
            <person name="Kalhoefer D."/>
            <person name="Kiss H."/>
            <person name="Klenk H.P."/>
            <person name="Kyrpides N."/>
            <person name="Liebl W."/>
            <person name="Liesegang H."/>
            <person name="Meincke L."/>
            <person name="Pati A."/>
            <person name="Petersen J."/>
            <person name="Piekarski T."/>
            <person name="Pommerenke C."/>
            <person name="Pradella S."/>
            <person name="Pukall R."/>
            <person name="Rabus R."/>
            <person name="Stackebrandt E."/>
            <person name="Thole S."/>
            <person name="Thompson L."/>
            <person name="Tielen P."/>
            <person name="Tomasch J."/>
            <person name="von Jan M."/>
            <person name="Wanphrut N."/>
            <person name="Wichels A."/>
            <person name="Zech H."/>
            <person name="Simon M."/>
        </authorList>
    </citation>
    <scope>NUCLEOTIDE SEQUENCE [LARGE SCALE GENOMIC DNA]</scope>
    <source>
        <strain evidence="6">DSM 16493 / NCIMB 14021 / DFL 12</strain>
    </source>
</reference>
<dbReference type="STRING" id="398580.Dshi_0339"/>